<keyword evidence="2" id="KW-1185">Reference proteome</keyword>
<dbReference type="OrthoDB" id="6434979at2759"/>
<name>A0A8X7C9T5_9ARAC</name>
<gene>
    <name evidence="1" type="primary">AVEN_265124_1</name>
    <name evidence="1" type="ORF">TNIN_377881</name>
</gene>
<proteinExistence type="predicted"/>
<dbReference type="AlphaFoldDB" id="A0A8X7C9T5"/>
<protein>
    <submittedName>
        <fullName evidence="1">DUF1758 domain-containing protein</fullName>
    </submittedName>
</protein>
<reference evidence="1" key="1">
    <citation type="submission" date="2020-08" db="EMBL/GenBank/DDBJ databases">
        <title>Multicomponent nature underlies the extraordinary mechanical properties of spider dragline silk.</title>
        <authorList>
            <person name="Kono N."/>
            <person name="Nakamura H."/>
            <person name="Mori M."/>
            <person name="Yoshida Y."/>
            <person name="Ohtoshi R."/>
            <person name="Malay A.D."/>
            <person name="Moran D.A.P."/>
            <person name="Tomita M."/>
            <person name="Numata K."/>
            <person name="Arakawa K."/>
        </authorList>
    </citation>
    <scope>NUCLEOTIDE SEQUENCE</scope>
</reference>
<evidence type="ECO:0000313" key="2">
    <source>
        <dbReference type="Proteomes" id="UP000886998"/>
    </source>
</evidence>
<accession>A0A8X7C9T5</accession>
<dbReference type="Proteomes" id="UP000886998">
    <property type="component" value="Unassembled WGS sequence"/>
</dbReference>
<organism evidence="1 2">
    <name type="scientific">Trichonephila inaurata madagascariensis</name>
    <dbReference type="NCBI Taxonomy" id="2747483"/>
    <lineage>
        <taxon>Eukaryota</taxon>
        <taxon>Metazoa</taxon>
        <taxon>Ecdysozoa</taxon>
        <taxon>Arthropoda</taxon>
        <taxon>Chelicerata</taxon>
        <taxon>Arachnida</taxon>
        <taxon>Araneae</taxon>
        <taxon>Araneomorphae</taxon>
        <taxon>Entelegynae</taxon>
        <taxon>Araneoidea</taxon>
        <taxon>Nephilidae</taxon>
        <taxon>Trichonephila</taxon>
        <taxon>Trichonephila inaurata</taxon>
    </lineage>
</organism>
<evidence type="ECO:0000313" key="1">
    <source>
        <dbReference type="EMBL" id="GFY58622.1"/>
    </source>
</evidence>
<dbReference type="EMBL" id="BMAV01012183">
    <property type="protein sequence ID" value="GFY58622.1"/>
    <property type="molecule type" value="Genomic_DNA"/>
</dbReference>
<sequence>MRRRCCLVYLKHGHMAKSYHSSVKCLICGWRHYVLLCPELRKENLSSSKDKMITGEEHPTEVLLTNLPTEREVYLKSITIRLSHKGKEICIANIQLKCLFSINKRYVQLILPRIRDELLLSDLPSRGIKLTDVRKDTLPIRVLLGAETLGIILTRRIVVFPSGFLAVETSLGWTILGLGKKKYVINMVTVNLQSIELPRTWELEVLGITDPVERKNKILLEEETLTHFKKTLTVCEVQHYEVILPWLAGHPAICDKYDLSESKLRNVTKRLIRENNFEDYDAVFQH</sequence>
<comment type="caution">
    <text evidence="1">The sequence shown here is derived from an EMBL/GenBank/DDBJ whole genome shotgun (WGS) entry which is preliminary data.</text>
</comment>